<keyword evidence="6" id="KW-1185">Reference proteome</keyword>
<dbReference type="NCBIfam" id="NF037995">
    <property type="entry name" value="TRAP_S1"/>
    <property type="match status" value="1"/>
</dbReference>
<reference evidence="5 6" key="1">
    <citation type="submission" date="2019-03" db="EMBL/GenBank/DDBJ databases">
        <title>Genomic Encyclopedia of Archaeal and Bacterial Type Strains, Phase II (KMG-II): from individual species to whole genera.</title>
        <authorList>
            <person name="Goeker M."/>
        </authorList>
    </citation>
    <scope>NUCLEOTIDE SEQUENCE [LARGE SCALE GENOMIC DNA]</scope>
    <source>
        <strain evidence="5 6">DSM 15388</strain>
    </source>
</reference>
<accession>A0A4R3I533</accession>
<dbReference type="AlphaFoldDB" id="A0A4R3I533"/>
<evidence type="ECO:0000256" key="2">
    <source>
        <dbReference type="ARBA" id="ARBA00022448"/>
    </source>
</evidence>
<dbReference type="InterPro" id="IPR018389">
    <property type="entry name" value="DctP_fam"/>
</dbReference>
<dbReference type="Gene3D" id="3.40.190.170">
    <property type="entry name" value="Bacterial extracellular solute-binding protein, family 7"/>
    <property type="match status" value="1"/>
</dbReference>
<evidence type="ECO:0000313" key="6">
    <source>
        <dbReference type="Proteomes" id="UP000295793"/>
    </source>
</evidence>
<dbReference type="EMBL" id="SLZR01000008">
    <property type="protein sequence ID" value="TCS40751.1"/>
    <property type="molecule type" value="Genomic_DNA"/>
</dbReference>
<comment type="caution">
    <text evidence="5">The sequence shown here is derived from an EMBL/GenBank/DDBJ whole genome shotgun (WGS) entry which is preliminary data.</text>
</comment>
<gene>
    <name evidence="5" type="ORF">BCF53_108111</name>
</gene>
<dbReference type="PANTHER" id="PTHR33376:SF7">
    <property type="entry name" value="C4-DICARBOXYLATE-BINDING PROTEIN DCTB"/>
    <property type="match status" value="1"/>
</dbReference>
<dbReference type="Pfam" id="PF03480">
    <property type="entry name" value="DctP"/>
    <property type="match status" value="1"/>
</dbReference>
<name>A0A4R3I533_9GAMM</name>
<protein>
    <submittedName>
        <fullName evidence="5">TRAP-type C4-dicarboxylate transport system substrate-binding protein</fullName>
    </submittedName>
</protein>
<evidence type="ECO:0000313" key="5">
    <source>
        <dbReference type="EMBL" id="TCS40751.1"/>
    </source>
</evidence>
<dbReference type="Proteomes" id="UP000295793">
    <property type="component" value="Unassembled WGS sequence"/>
</dbReference>
<feature type="chain" id="PRO_5020599954" evidence="4">
    <location>
        <begin position="21"/>
        <end position="332"/>
    </location>
</feature>
<evidence type="ECO:0000256" key="4">
    <source>
        <dbReference type="SAM" id="SignalP"/>
    </source>
</evidence>
<evidence type="ECO:0000256" key="3">
    <source>
        <dbReference type="ARBA" id="ARBA00022729"/>
    </source>
</evidence>
<dbReference type="InterPro" id="IPR038404">
    <property type="entry name" value="TRAP_DctP_sf"/>
</dbReference>
<comment type="similarity">
    <text evidence="1">Belongs to the bacterial solute-binding protein 7 family.</text>
</comment>
<dbReference type="RefSeq" id="WP_132701720.1">
    <property type="nucleotide sequence ID" value="NZ_SLZR01000008.1"/>
</dbReference>
<organism evidence="5 6">
    <name type="scientific">Reinekea marinisedimentorum</name>
    <dbReference type="NCBI Taxonomy" id="230495"/>
    <lineage>
        <taxon>Bacteria</taxon>
        <taxon>Pseudomonadati</taxon>
        <taxon>Pseudomonadota</taxon>
        <taxon>Gammaproteobacteria</taxon>
        <taxon>Oceanospirillales</taxon>
        <taxon>Saccharospirillaceae</taxon>
        <taxon>Reinekea</taxon>
    </lineage>
</organism>
<dbReference type="PANTHER" id="PTHR33376">
    <property type="match status" value="1"/>
</dbReference>
<evidence type="ECO:0000256" key="1">
    <source>
        <dbReference type="ARBA" id="ARBA00009023"/>
    </source>
</evidence>
<keyword evidence="2" id="KW-0813">Transport</keyword>
<proteinExistence type="inferred from homology"/>
<keyword evidence="3 4" id="KW-0732">Signal</keyword>
<feature type="signal peptide" evidence="4">
    <location>
        <begin position="1"/>
        <end position="20"/>
    </location>
</feature>
<dbReference type="OrthoDB" id="5670809at2"/>
<sequence>MRFKCLVVVALLIFPVLSQAKVFKIATEYPDGNAVLNELRDAGKRIEEATEGRLQFKFYPGGVMGDAIAVRRKIRIGQLSGAYIHSTALSYDFKNAQVLNAPLLFRNFDEVDAVRAEFDQELNQGFIDNGWHTFGLIEGGFAYPMTSVQVSSMEELKQQKLWLPANDSLSEQVAKAFEMNPITLNIGDVLTALQTGAINAIVAPPVGAIVLQWYSRTGFLTDAPFMYIYGVIALSERSLKGVADQDYEVLSRELKRSSERLDELARADNVKAFNALSDLGVEIVPLTDAMRADVEQDALEAVEKLIASGEFDADIYSRIVETLNGYRSNPVQ</sequence>
<dbReference type="GO" id="GO:0055085">
    <property type="term" value="P:transmembrane transport"/>
    <property type="evidence" value="ECO:0007669"/>
    <property type="project" value="InterPro"/>
</dbReference>